<reference evidence="3 4" key="1">
    <citation type="submission" date="2018-02" db="EMBL/GenBank/DDBJ databases">
        <title>The genomes of Aspergillus section Nigri reveals drivers in fungal speciation.</title>
        <authorList>
            <consortium name="DOE Joint Genome Institute"/>
            <person name="Vesth T.C."/>
            <person name="Nybo J."/>
            <person name="Theobald S."/>
            <person name="Brandl J."/>
            <person name="Frisvad J.C."/>
            <person name="Nielsen K.F."/>
            <person name="Lyhne E.K."/>
            <person name="Kogle M.E."/>
            <person name="Kuo A."/>
            <person name="Riley R."/>
            <person name="Clum A."/>
            <person name="Nolan M."/>
            <person name="Lipzen A."/>
            <person name="Salamov A."/>
            <person name="Henrissat B."/>
            <person name="Wiebenga A."/>
            <person name="De vries R.P."/>
            <person name="Grigoriev I.V."/>
            <person name="Mortensen U.H."/>
            <person name="Andersen M.R."/>
            <person name="Baker S.E."/>
        </authorList>
    </citation>
    <scope>NUCLEOTIDE SEQUENCE [LARGE SCALE GENOMIC DNA]</scope>
    <source>
        <strain evidence="3 4">CBS 707.79</strain>
    </source>
</reference>
<evidence type="ECO:0000256" key="1">
    <source>
        <dbReference type="SAM" id="MobiDB-lite"/>
    </source>
</evidence>
<feature type="compositionally biased region" description="Basic and acidic residues" evidence="1">
    <location>
        <begin position="364"/>
        <end position="378"/>
    </location>
</feature>
<feature type="compositionally biased region" description="Low complexity" evidence="1">
    <location>
        <begin position="55"/>
        <end position="66"/>
    </location>
</feature>
<feature type="compositionally biased region" description="Low complexity" evidence="1">
    <location>
        <begin position="159"/>
        <end position="191"/>
    </location>
</feature>
<feature type="region of interest" description="Disordered" evidence="1">
    <location>
        <begin position="330"/>
        <end position="378"/>
    </location>
</feature>
<evidence type="ECO:0000313" key="3">
    <source>
        <dbReference type="EMBL" id="PYH94761.1"/>
    </source>
</evidence>
<organism evidence="3 4">
    <name type="scientific">Aspergillus ellipticus CBS 707.79</name>
    <dbReference type="NCBI Taxonomy" id="1448320"/>
    <lineage>
        <taxon>Eukaryota</taxon>
        <taxon>Fungi</taxon>
        <taxon>Dikarya</taxon>
        <taxon>Ascomycota</taxon>
        <taxon>Pezizomycotina</taxon>
        <taxon>Eurotiomycetes</taxon>
        <taxon>Eurotiomycetidae</taxon>
        <taxon>Eurotiales</taxon>
        <taxon>Aspergillaceae</taxon>
        <taxon>Aspergillus</taxon>
        <taxon>Aspergillus subgen. Circumdati</taxon>
    </lineage>
</organism>
<dbReference type="PANTHER" id="PTHR38422:SF1">
    <property type="entry name" value="SOMETHING ABOUT SILENCING PROTEIN 4"/>
    <property type="match status" value="1"/>
</dbReference>
<dbReference type="GO" id="GO:0033255">
    <property type="term" value="C:SAS acetyltransferase complex"/>
    <property type="evidence" value="ECO:0007669"/>
    <property type="project" value="InterPro"/>
</dbReference>
<dbReference type="PANTHER" id="PTHR38422">
    <property type="entry name" value="SOMETHING ABOUT SILENCING PROTEIN 4"/>
    <property type="match status" value="1"/>
</dbReference>
<feature type="compositionally biased region" description="Pro residues" evidence="1">
    <location>
        <begin position="89"/>
        <end position="98"/>
    </location>
</feature>
<feature type="compositionally biased region" description="Basic and acidic residues" evidence="1">
    <location>
        <begin position="248"/>
        <end position="264"/>
    </location>
</feature>
<keyword evidence="4" id="KW-1185">Reference proteome</keyword>
<feature type="compositionally biased region" description="Low complexity" evidence="1">
    <location>
        <begin position="525"/>
        <end position="558"/>
    </location>
</feature>
<feature type="compositionally biased region" description="Low complexity" evidence="1">
    <location>
        <begin position="331"/>
        <end position="344"/>
    </location>
</feature>
<dbReference type="GO" id="GO:0004402">
    <property type="term" value="F:histone acetyltransferase activity"/>
    <property type="evidence" value="ECO:0007669"/>
    <property type="project" value="TreeGrafter"/>
</dbReference>
<feature type="domain" description="Something about silencing protein 4" evidence="2">
    <location>
        <begin position="349"/>
        <end position="445"/>
    </location>
</feature>
<feature type="region of interest" description="Disordered" evidence="1">
    <location>
        <begin position="1"/>
        <end position="264"/>
    </location>
</feature>
<feature type="region of interest" description="Disordered" evidence="1">
    <location>
        <begin position="441"/>
        <end position="558"/>
    </location>
</feature>
<name>A0A319DC13_9EURO</name>
<dbReference type="STRING" id="1448320.A0A319DC13"/>
<accession>A0A319DC13</accession>
<dbReference type="VEuPathDB" id="FungiDB:BO71DRAFT_440755"/>
<dbReference type="Pfam" id="PF15460">
    <property type="entry name" value="SAS4"/>
    <property type="match status" value="1"/>
</dbReference>
<dbReference type="EMBL" id="KZ825865">
    <property type="protein sequence ID" value="PYH94761.1"/>
    <property type="molecule type" value="Genomic_DNA"/>
</dbReference>
<dbReference type="InterPro" id="IPR029184">
    <property type="entry name" value="Sas4_dom"/>
</dbReference>
<dbReference type="Proteomes" id="UP000247810">
    <property type="component" value="Unassembled WGS sequence"/>
</dbReference>
<feature type="compositionally biased region" description="Acidic residues" evidence="1">
    <location>
        <begin position="465"/>
        <end position="476"/>
    </location>
</feature>
<evidence type="ECO:0000259" key="2">
    <source>
        <dbReference type="Pfam" id="PF15460"/>
    </source>
</evidence>
<protein>
    <recommendedName>
        <fullName evidence="2">Something about silencing protein 4 domain-containing protein</fullName>
    </recommendedName>
</protein>
<feature type="compositionally biased region" description="Basic and acidic residues" evidence="1">
    <location>
        <begin position="441"/>
        <end position="464"/>
    </location>
</feature>
<dbReference type="InterPro" id="IPR038988">
    <property type="entry name" value="Sas4"/>
</dbReference>
<feature type="non-terminal residue" evidence="3">
    <location>
        <position position="558"/>
    </location>
</feature>
<gene>
    <name evidence="3" type="ORF">BO71DRAFT_440755</name>
</gene>
<feature type="compositionally biased region" description="Low complexity" evidence="1">
    <location>
        <begin position="198"/>
        <end position="247"/>
    </location>
</feature>
<dbReference type="AlphaFoldDB" id="A0A319DC13"/>
<feature type="compositionally biased region" description="Gly residues" evidence="1">
    <location>
        <begin position="477"/>
        <end position="489"/>
    </location>
</feature>
<sequence>MTSTTTLMPVRVSLRRDPNGAPDQLDEQPPAKRPRLSQTGSRRRKSSPDLLDTTSIAADSPAPASPFHKLAQQPLRRRTSARRPLAGGHPPPPPPSPPVSGRTPSPSTPVRPPPADRRLLRNHDHPNPDPDSAPASLYLHGSRESPDPLDTISPSTEKSSSSSSSSSSSVVRRLSPAGRPSATAAAATSSARRPRRPAPAAADTTTSSEITSTPTQPDTSASSEQKPSRSSRSATAQQPTAEQAPAAREQRRSLRSHDGGSRARSELALYFPNYEELLSLEPPKAEFLAGSTTVKLIDDLSAPISSSLTDKDLPFGNPLINLHNCETIFLPDPSASDDPPISESDLPEDPLSEENYFRPHRRNERQEKQLRNIERDRAQHEKQNLDRLLDELQGHDWLRVMGITGLITDAERKHYDSKRGYFTREISAVLQKFKIWKEEEKRRKLEKDKPVEVEEDRDQNKETPETNDDEDEDEEGGVGGAGLGAGADGDNGISTLSDAQSYGDPPDPNDVDAWAARQLHQEARSATTSTAAIGKKSKASSSSSSKKPSSSSSSTMPP</sequence>
<evidence type="ECO:0000313" key="4">
    <source>
        <dbReference type="Proteomes" id="UP000247810"/>
    </source>
</evidence>
<feature type="compositionally biased region" description="Basic and acidic residues" evidence="1">
    <location>
        <begin position="114"/>
        <end position="128"/>
    </location>
</feature>
<dbReference type="OrthoDB" id="1938992at2759"/>
<proteinExistence type="predicted"/>